<dbReference type="AlphaFoldDB" id="A0A9I9E7J8"/>
<protein>
    <submittedName>
        <fullName evidence="1">Uncharacterized protein</fullName>
    </submittedName>
</protein>
<reference evidence="1" key="1">
    <citation type="submission" date="2023-03" db="UniProtKB">
        <authorList>
            <consortium name="EnsemblPlants"/>
        </authorList>
    </citation>
    <scope>IDENTIFICATION</scope>
</reference>
<proteinExistence type="predicted"/>
<dbReference type="EnsemblPlants" id="MELO3C029871.2.1">
    <property type="protein sequence ID" value="MELO3C029871.2.1"/>
    <property type="gene ID" value="MELO3C029871.2"/>
</dbReference>
<dbReference type="Gramene" id="MELO3C029871.2.1">
    <property type="protein sequence ID" value="MELO3C029871.2.1"/>
    <property type="gene ID" value="MELO3C029871.2"/>
</dbReference>
<evidence type="ECO:0000313" key="1">
    <source>
        <dbReference type="EnsemblPlants" id="MELO3C029871.2.1"/>
    </source>
</evidence>
<sequence length="48" mass="5187">SQPRRKVQLSQAVARLGLATHAAPCLQPSLAADARSRVSVTFARQRTD</sequence>
<accession>A0A9I9E7J8</accession>
<organism evidence="1">
    <name type="scientific">Cucumis melo</name>
    <name type="common">Muskmelon</name>
    <dbReference type="NCBI Taxonomy" id="3656"/>
    <lineage>
        <taxon>Eukaryota</taxon>
        <taxon>Viridiplantae</taxon>
        <taxon>Streptophyta</taxon>
        <taxon>Embryophyta</taxon>
        <taxon>Tracheophyta</taxon>
        <taxon>Spermatophyta</taxon>
        <taxon>Magnoliopsida</taxon>
        <taxon>eudicotyledons</taxon>
        <taxon>Gunneridae</taxon>
        <taxon>Pentapetalae</taxon>
        <taxon>rosids</taxon>
        <taxon>fabids</taxon>
        <taxon>Cucurbitales</taxon>
        <taxon>Cucurbitaceae</taxon>
        <taxon>Benincaseae</taxon>
        <taxon>Cucumis</taxon>
    </lineage>
</organism>
<name>A0A9I9E7J8_CUCME</name>